<feature type="domain" description="A20-type" evidence="4">
    <location>
        <begin position="13"/>
        <end position="47"/>
    </location>
</feature>
<evidence type="ECO:0000256" key="3">
    <source>
        <dbReference type="ARBA" id="ARBA00022833"/>
    </source>
</evidence>
<dbReference type="SMART" id="SM00259">
    <property type="entry name" value="ZnF_A20"/>
    <property type="match status" value="1"/>
</dbReference>
<dbReference type="GO" id="GO:0030139">
    <property type="term" value="C:endocytic vesicle"/>
    <property type="evidence" value="ECO:0007669"/>
    <property type="project" value="TreeGrafter"/>
</dbReference>
<keyword evidence="2" id="KW-0863">Zinc-finger</keyword>
<dbReference type="InterPro" id="IPR002653">
    <property type="entry name" value="Znf_A20"/>
</dbReference>
<dbReference type="GO" id="GO:0008270">
    <property type="term" value="F:zinc ion binding"/>
    <property type="evidence" value="ECO:0007669"/>
    <property type="project" value="UniProtKB-KW"/>
</dbReference>
<dbReference type="Gene3D" id="1.10.246.120">
    <property type="match status" value="1"/>
</dbReference>
<dbReference type="Pfam" id="PF02204">
    <property type="entry name" value="VPS9"/>
    <property type="match status" value="1"/>
</dbReference>
<dbReference type="Proteomes" id="UP000515156">
    <property type="component" value="Unplaced"/>
</dbReference>
<dbReference type="GO" id="GO:0031267">
    <property type="term" value="F:small GTPase binding"/>
    <property type="evidence" value="ECO:0007669"/>
    <property type="project" value="TreeGrafter"/>
</dbReference>
<organism evidence="6 7">
    <name type="scientific">Microcaecilia unicolor</name>
    <dbReference type="NCBI Taxonomy" id="1415580"/>
    <lineage>
        <taxon>Eukaryota</taxon>
        <taxon>Metazoa</taxon>
        <taxon>Chordata</taxon>
        <taxon>Craniata</taxon>
        <taxon>Vertebrata</taxon>
        <taxon>Euteleostomi</taxon>
        <taxon>Amphibia</taxon>
        <taxon>Gymnophiona</taxon>
        <taxon>Siphonopidae</taxon>
        <taxon>Microcaecilia</taxon>
    </lineage>
</organism>
<gene>
    <name evidence="7" type="primary">LOC115459304</name>
</gene>
<dbReference type="Gene3D" id="1.20.5.4770">
    <property type="match status" value="1"/>
</dbReference>
<keyword evidence="3" id="KW-0862">Zinc</keyword>
<sequence>MSQISASWGIHFDQSELLCREGCGYYGNPAWQGYCSKCWREQNRKQQQQNRPHELHPKTGTSQNSADGCAGYIFAKFEEKKSSEKWRRANTMKKFFSSTKSLLKTDILPVFPLDPQTNPIPRTSDFTDFLKSLRKPATQFVQKHCISFIETIQSKKGIPVQEQSDLVQDFYQSMTSHFQNYPTEESDRMMDNIEKMVMTQLYKSVFCPDNSQDEQKDLSIQRHIRSLHWVTPEMLHAPINEGKAEVRDDIFFAVTAMIEMDSKRAPQDKLSCVTKGSNFLFKAIQGSTQEPATADDFLSSLIYAVLKANPPRLQSNLQYITRFCYPKRLMTGEAGYCFTNLCCAVAFIEKLDASALSLSREEFDQHMQGQRLQVRRIPLCLLKSDWPGLQQIQQNQKLLVELRARQDTVIRGVQNMQQELKDWPQSIGKEVQEIMNRFPLHIPLPKVQLPLAGIVRPSEN</sequence>
<dbReference type="SMART" id="SM00167">
    <property type="entry name" value="VPS9"/>
    <property type="match status" value="1"/>
</dbReference>
<reference evidence="7" key="1">
    <citation type="submission" date="2025-08" db="UniProtKB">
        <authorList>
            <consortium name="RefSeq"/>
        </authorList>
    </citation>
    <scope>IDENTIFICATION</scope>
</reference>
<dbReference type="OrthoDB" id="300289at2759"/>
<dbReference type="Pfam" id="PF01754">
    <property type="entry name" value="zf-A20"/>
    <property type="match status" value="1"/>
</dbReference>
<dbReference type="AlphaFoldDB" id="A0A6P7X4F2"/>
<dbReference type="InParanoid" id="A0A6P7X4F2"/>
<evidence type="ECO:0000313" key="7">
    <source>
        <dbReference type="RefSeq" id="XP_030045009.1"/>
    </source>
</evidence>
<keyword evidence="6" id="KW-1185">Reference proteome</keyword>
<dbReference type="SUPFAM" id="SSF109993">
    <property type="entry name" value="VPS9 domain"/>
    <property type="match status" value="1"/>
</dbReference>
<dbReference type="GO" id="GO:0003677">
    <property type="term" value="F:DNA binding"/>
    <property type="evidence" value="ECO:0007669"/>
    <property type="project" value="InterPro"/>
</dbReference>
<dbReference type="InterPro" id="IPR041545">
    <property type="entry name" value="DUF5601"/>
</dbReference>
<dbReference type="PROSITE" id="PS51036">
    <property type="entry name" value="ZF_A20"/>
    <property type="match status" value="1"/>
</dbReference>
<dbReference type="KEGG" id="muo:115459304"/>
<protein>
    <submittedName>
        <fullName evidence="7">Rab5 GDP/GTP exchange factor-like</fullName>
    </submittedName>
</protein>
<feature type="domain" description="VPS9" evidence="5">
    <location>
        <begin position="214"/>
        <end position="357"/>
    </location>
</feature>
<dbReference type="InterPro" id="IPR045046">
    <property type="entry name" value="Vps9-like"/>
</dbReference>
<dbReference type="GeneID" id="115459304"/>
<dbReference type="PROSITE" id="PS51205">
    <property type="entry name" value="VPS9"/>
    <property type="match status" value="1"/>
</dbReference>
<dbReference type="GO" id="GO:0005829">
    <property type="term" value="C:cytosol"/>
    <property type="evidence" value="ECO:0007669"/>
    <property type="project" value="TreeGrafter"/>
</dbReference>
<dbReference type="PANTHER" id="PTHR23101:SF103">
    <property type="entry name" value="RAB5 GDP_GTP EXCHANGE FACTOR"/>
    <property type="match status" value="1"/>
</dbReference>
<evidence type="ECO:0000256" key="1">
    <source>
        <dbReference type="ARBA" id="ARBA00022723"/>
    </source>
</evidence>
<dbReference type="RefSeq" id="XP_030045009.1">
    <property type="nucleotide sequence ID" value="XM_030189149.1"/>
</dbReference>
<dbReference type="InterPro" id="IPR003123">
    <property type="entry name" value="VPS9"/>
</dbReference>
<name>A0A6P7X4F2_9AMPH</name>
<dbReference type="PANTHER" id="PTHR23101">
    <property type="entry name" value="RAB GDP/GTP EXCHANGE FACTOR"/>
    <property type="match status" value="1"/>
</dbReference>
<evidence type="ECO:0000256" key="2">
    <source>
        <dbReference type="ARBA" id="ARBA00022771"/>
    </source>
</evidence>
<evidence type="ECO:0000259" key="4">
    <source>
        <dbReference type="PROSITE" id="PS51036"/>
    </source>
</evidence>
<dbReference type="Pfam" id="PF18151">
    <property type="entry name" value="DUF5601"/>
    <property type="match status" value="1"/>
</dbReference>
<dbReference type="InterPro" id="IPR037191">
    <property type="entry name" value="VPS9_dom_sf"/>
</dbReference>
<keyword evidence="1" id="KW-0479">Metal-binding</keyword>
<dbReference type="Gene3D" id="1.20.1050.80">
    <property type="entry name" value="VPS9 domain"/>
    <property type="match status" value="1"/>
</dbReference>
<accession>A0A6P7X4F2</accession>
<dbReference type="GO" id="GO:0016192">
    <property type="term" value="P:vesicle-mediated transport"/>
    <property type="evidence" value="ECO:0007669"/>
    <property type="project" value="InterPro"/>
</dbReference>
<dbReference type="GO" id="GO:0005085">
    <property type="term" value="F:guanyl-nucleotide exchange factor activity"/>
    <property type="evidence" value="ECO:0007669"/>
    <property type="project" value="InterPro"/>
</dbReference>
<proteinExistence type="predicted"/>
<evidence type="ECO:0000259" key="5">
    <source>
        <dbReference type="PROSITE" id="PS51205"/>
    </source>
</evidence>
<evidence type="ECO:0000313" key="6">
    <source>
        <dbReference type="Proteomes" id="UP000515156"/>
    </source>
</evidence>
<dbReference type="SUPFAM" id="SSF57716">
    <property type="entry name" value="Glucocorticoid receptor-like (DNA-binding domain)"/>
    <property type="match status" value="1"/>
</dbReference>